<dbReference type="RefSeq" id="WP_285994308.1">
    <property type="nucleotide sequence ID" value="NZ_CP127295.1"/>
</dbReference>
<accession>A0A9Y2JHZ1</accession>
<gene>
    <name evidence="2" type="ORF">QRX60_27410</name>
</gene>
<keyword evidence="1" id="KW-1133">Transmembrane helix</keyword>
<reference evidence="2 3" key="1">
    <citation type="submission" date="2023-06" db="EMBL/GenBank/DDBJ databases">
        <authorList>
            <person name="Oyuntsetseg B."/>
            <person name="Kim S.B."/>
        </authorList>
    </citation>
    <scope>NUCLEOTIDE SEQUENCE [LARGE SCALE GENOMIC DNA]</scope>
    <source>
        <strain evidence="2 3">4-36</strain>
    </source>
</reference>
<protein>
    <submittedName>
        <fullName evidence="2">Uncharacterized protein</fullName>
    </submittedName>
</protein>
<evidence type="ECO:0000313" key="3">
    <source>
        <dbReference type="Proteomes" id="UP001239397"/>
    </source>
</evidence>
<feature type="transmembrane region" description="Helical" evidence="1">
    <location>
        <begin position="36"/>
        <end position="58"/>
    </location>
</feature>
<proteinExistence type="predicted"/>
<dbReference type="KEGG" id="amog:QRX60_27410"/>
<sequence length="135" mass="13932">MSDSMRMDFLDGIEAGLTPASPGDQDRRSSRRGVKVARVIGGAALASAAVMGMFGGVASASPVSSAAPATVNACSTPDPVAQSQSKWCGTANYYFAYQYTYSPNGGIVHCYVFDLTIFHAACGGTVFVGRTEACA</sequence>
<dbReference type="AlphaFoldDB" id="A0A9Y2JHZ1"/>
<evidence type="ECO:0000256" key="1">
    <source>
        <dbReference type="SAM" id="Phobius"/>
    </source>
</evidence>
<keyword evidence="1" id="KW-0812">Transmembrane</keyword>
<dbReference type="Proteomes" id="UP001239397">
    <property type="component" value="Chromosome"/>
</dbReference>
<keyword evidence="1" id="KW-0472">Membrane</keyword>
<dbReference type="EMBL" id="CP127295">
    <property type="protein sequence ID" value="WIX97815.1"/>
    <property type="molecule type" value="Genomic_DNA"/>
</dbReference>
<evidence type="ECO:0000313" key="2">
    <source>
        <dbReference type="EMBL" id="WIX97815.1"/>
    </source>
</evidence>
<organism evidence="2 3">
    <name type="scientific">Amycolatopsis mongoliensis</name>
    <dbReference type="NCBI Taxonomy" id="715475"/>
    <lineage>
        <taxon>Bacteria</taxon>
        <taxon>Bacillati</taxon>
        <taxon>Actinomycetota</taxon>
        <taxon>Actinomycetes</taxon>
        <taxon>Pseudonocardiales</taxon>
        <taxon>Pseudonocardiaceae</taxon>
        <taxon>Amycolatopsis</taxon>
    </lineage>
</organism>
<keyword evidence="3" id="KW-1185">Reference proteome</keyword>
<name>A0A9Y2JHZ1_9PSEU</name>